<keyword evidence="3" id="KW-1133">Transmembrane helix</keyword>
<protein>
    <submittedName>
        <fullName evidence="4">Tetratricopeptide repeat family protein:: TPR_2: TPR_2</fullName>
    </submittedName>
</protein>
<dbReference type="EMBL" id="LR593886">
    <property type="protein sequence ID" value="VTR99535.1"/>
    <property type="molecule type" value="Genomic_DNA"/>
</dbReference>
<organism evidence="4 5">
    <name type="scientific">Gemmata massiliana</name>
    <dbReference type="NCBI Taxonomy" id="1210884"/>
    <lineage>
        <taxon>Bacteria</taxon>
        <taxon>Pseudomonadati</taxon>
        <taxon>Planctomycetota</taxon>
        <taxon>Planctomycetia</taxon>
        <taxon>Gemmatales</taxon>
        <taxon>Gemmataceae</taxon>
        <taxon>Gemmata</taxon>
    </lineage>
</organism>
<dbReference type="PANTHER" id="PTHR12558">
    <property type="entry name" value="CELL DIVISION CYCLE 16,23,27"/>
    <property type="match status" value="1"/>
</dbReference>
<dbReference type="InterPro" id="IPR011990">
    <property type="entry name" value="TPR-like_helical_dom_sf"/>
</dbReference>
<evidence type="ECO:0000256" key="1">
    <source>
        <dbReference type="PROSITE-ProRule" id="PRU00339"/>
    </source>
</evidence>
<dbReference type="InterPro" id="IPR019734">
    <property type="entry name" value="TPR_rpt"/>
</dbReference>
<feature type="repeat" description="TPR" evidence="1">
    <location>
        <begin position="337"/>
        <end position="370"/>
    </location>
</feature>
<feature type="region of interest" description="Disordered" evidence="2">
    <location>
        <begin position="567"/>
        <end position="587"/>
    </location>
</feature>
<gene>
    <name evidence="4" type="ORF">SOIL9_84850</name>
</gene>
<evidence type="ECO:0000313" key="4">
    <source>
        <dbReference type="EMBL" id="VTR99535.1"/>
    </source>
</evidence>
<evidence type="ECO:0000256" key="2">
    <source>
        <dbReference type="SAM" id="MobiDB-lite"/>
    </source>
</evidence>
<dbReference type="AlphaFoldDB" id="A0A6P2DEH7"/>
<keyword evidence="3" id="KW-0812">Transmembrane</keyword>
<dbReference type="Proteomes" id="UP000464178">
    <property type="component" value="Chromosome"/>
</dbReference>
<dbReference type="SUPFAM" id="SSF48452">
    <property type="entry name" value="TPR-like"/>
    <property type="match status" value="1"/>
</dbReference>
<dbReference type="RefSeq" id="WP_162671911.1">
    <property type="nucleotide sequence ID" value="NZ_LR593886.1"/>
</dbReference>
<evidence type="ECO:0000256" key="3">
    <source>
        <dbReference type="SAM" id="Phobius"/>
    </source>
</evidence>
<name>A0A6P2DEH7_9BACT</name>
<proteinExistence type="predicted"/>
<dbReference type="KEGG" id="gms:SOIL9_84850"/>
<keyword evidence="3" id="KW-0472">Membrane</keyword>
<evidence type="ECO:0000313" key="5">
    <source>
        <dbReference type="Proteomes" id="UP000464178"/>
    </source>
</evidence>
<feature type="transmembrane region" description="Helical" evidence="3">
    <location>
        <begin position="6"/>
        <end position="28"/>
    </location>
</feature>
<dbReference type="PANTHER" id="PTHR12558:SF13">
    <property type="entry name" value="CELL DIVISION CYCLE PROTEIN 27 HOMOLOG"/>
    <property type="match status" value="1"/>
</dbReference>
<reference evidence="4 5" key="1">
    <citation type="submission" date="2019-05" db="EMBL/GenBank/DDBJ databases">
        <authorList>
            <consortium name="Science for Life Laboratories"/>
        </authorList>
    </citation>
    <scope>NUCLEOTIDE SEQUENCE [LARGE SCALE GENOMIC DNA]</scope>
    <source>
        <strain evidence="4">Soil9</strain>
    </source>
</reference>
<dbReference type="SMART" id="SM00028">
    <property type="entry name" value="TPR"/>
    <property type="match status" value="3"/>
</dbReference>
<dbReference type="PROSITE" id="PS50005">
    <property type="entry name" value="TPR"/>
    <property type="match status" value="1"/>
</dbReference>
<accession>A0A6P2DEH7</accession>
<sequence>MSKRVVAVLIIGASVFCAACFIGLIMLVKSAGERRDARRAVEEAREQDREREVGRAEAAAVFADPQAPTPAEGREFVAVLDELGRALQKEDGEAVIQTFDAERMFDEVNRRGALDRAGVRVGPREREAFVRGFRKAGVSIVSNPLFRWQRTDAHRVRWSPGRNEAVVIATHVNDLELIGRTKIKVRWWFVRGVDGWRVYDFEELSQGLRLTTVMGTFLTDNAAGRLPEVREAVQALREAMTAIVQRDVEGSEEALTRCRNVELPKPLTAVVCLIEAMLRLYRGEPAAAHEFIDRAARLAPDMPILDYLRATCFLETSENEKALKAIDSYIAQLGTDEDAEVLRGRALEGLNRLPEAKAAYRRAHDLDPDTAEALGALRRVLAPGELKELGERLARASNPRRVYDDVLLEGEPNEAADGVLLDALRKAKPDDPRGLADDIRRKVKAEKFDEAKTLMEHGLKAAAHRDRVEVLNSYLLAMASAKKLLKGYASVPAEHAPAAFRTLAGSFDDEFDPTGETPVDSLGSLKELVAAHRKRMPNDPWIWFYQGVIYEREKEYEKAAEAFATGGSRLPKPKAKDPDAEDEEASDEETFRWRRVECLFKAKKGLEAYEKIEPTADVFQQLARLYDQSEDFDGLAALLAAHRKRTPNDPQTLYWQGHLSFRKRDYATATVLFKKFLLDNDEKAQNRWLARSEYVRATLRVKPADAVKLLSEFGNETAPALRAAIAAASGNRPELERLLADATKRGGKLWFYSDEDFRNAINQEQWSDLRAKYPNPNPPPKGDD</sequence>
<keyword evidence="5" id="KW-1185">Reference proteome</keyword>
<dbReference type="Gene3D" id="1.25.40.10">
    <property type="entry name" value="Tetratricopeptide repeat domain"/>
    <property type="match status" value="2"/>
</dbReference>
<keyword evidence="1" id="KW-0802">TPR repeat</keyword>